<keyword evidence="3" id="KW-0949">S-adenosyl-L-methionine</keyword>
<gene>
    <name evidence="8" type="ORF">EH55_12220</name>
</gene>
<keyword evidence="8" id="KW-0456">Lyase</keyword>
<keyword evidence="5" id="KW-0408">Iron</keyword>
<evidence type="ECO:0000259" key="7">
    <source>
        <dbReference type="PROSITE" id="PS51918"/>
    </source>
</evidence>
<evidence type="ECO:0000256" key="2">
    <source>
        <dbReference type="ARBA" id="ARBA00022485"/>
    </source>
</evidence>
<keyword evidence="8" id="KW-0670">Pyruvate</keyword>
<dbReference type="EMBL" id="JMKI01000006">
    <property type="protein sequence ID" value="KEJ93065.1"/>
    <property type="molecule type" value="Genomic_DNA"/>
</dbReference>
<keyword evidence="2" id="KW-0004">4Fe-4S</keyword>
<dbReference type="PANTHER" id="PTHR30352:SF4">
    <property type="entry name" value="PYRUVATE FORMATE-LYASE 2-ACTIVATING ENZYME"/>
    <property type="match status" value="1"/>
</dbReference>
<reference evidence="8 9" key="1">
    <citation type="submission" date="2014-04" db="EMBL/GenBank/DDBJ databases">
        <title>Draft Genome Sequence of Synergistes jonesii.</title>
        <authorList>
            <person name="Coil D.A."/>
            <person name="Eisen J.A."/>
            <person name="Holland-Moritz H.E."/>
        </authorList>
    </citation>
    <scope>NUCLEOTIDE SEQUENCE [LARGE SCALE GENOMIC DNA]</scope>
    <source>
        <strain evidence="8 9">78-1</strain>
    </source>
</reference>
<dbReference type="AlphaFoldDB" id="A0A073IU34"/>
<evidence type="ECO:0000256" key="3">
    <source>
        <dbReference type="ARBA" id="ARBA00022691"/>
    </source>
</evidence>
<comment type="cofactor">
    <cofactor evidence="1">
        <name>[4Fe-4S] cluster</name>
        <dbReference type="ChEBI" id="CHEBI:49883"/>
    </cofactor>
</comment>
<dbReference type="GO" id="GO:0046872">
    <property type="term" value="F:metal ion binding"/>
    <property type="evidence" value="ECO:0007669"/>
    <property type="project" value="UniProtKB-KW"/>
</dbReference>
<feature type="domain" description="Radical SAM core" evidence="7">
    <location>
        <begin position="25"/>
        <end position="264"/>
    </location>
</feature>
<keyword evidence="6" id="KW-0411">Iron-sulfur</keyword>
<dbReference type="NCBIfam" id="TIGR02494">
    <property type="entry name" value="PFLE_PFLC"/>
    <property type="match status" value="1"/>
</dbReference>
<dbReference type="eggNOG" id="COG1180">
    <property type="taxonomic scope" value="Bacteria"/>
</dbReference>
<dbReference type="PROSITE" id="PS51918">
    <property type="entry name" value="RADICAL_SAM"/>
    <property type="match status" value="1"/>
</dbReference>
<organism evidence="8 9">
    <name type="scientific">Synergistes jonesii</name>
    <dbReference type="NCBI Taxonomy" id="2754"/>
    <lineage>
        <taxon>Bacteria</taxon>
        <taxon>Thermotogati</taxon>
        <taxon>Synergistota</taxon>
        <taxon>Synergistia</taxon>
        <taxon>Synergistales</taxon>
        <taxon>Synergistaceae</taxon>
        <taxon>Synergistes</taxon>
    </lineage>
</organism>
<dbReference type="GO" id="GO:0016491">
    <property type="term" value="F:oxidoreductase activity"/>
    <property type="evidence" value="ECO:0007669"/>
    <property type="project" value="InterPro"/>
</dbReference>
<dbReference type="InterPro" id="IPR013785">
    <property type="entry name" value="Aldolase_TIM"/>
</dbReference>
<evidence type="ECO:0000313" key="9">
    <source>
        <dbReference type="Proteomes" id="UP000027665"/>
    </source>
</evidence>
<dbReference type="CDD" id="cd01335">
    <property type="entry name" value="Radical_SAM"/>
    <property type="match status" value="1"/>
</dbReference>
<evidence type="ECO:0000256" key="4">
    <source>
        <dbReference type="ARBA" id="ARBA00022723"/>
    </source>
</evidence>
<evidence type="ECO:0000256" key="5">
    <source>
        <dbReference type="ARBA" id="ARBA00023004"/>
    </source>
</evidence>
<dbReference type="InterPro" id="IPR012839">
    <property type="entry name" value="Organic_radical_activase"/>
</dbReference>
<protein>
    <submittedName>
        <fullName evidence="8">Pyruvate formate lyase-activating protein</fullName>
    </submittedName>
</protein>
<name>A0A073IU34_9BACT</name>
<dbReference type="GO" id="GO:0051539">
    <property type="term" value="F:4 iron, 4 sulfur cluster binding"/>
    <property type="evidence" value="ECO:0007669"/>
    <property type="project" value="UniProtKB-KW"/>
</dbReference>
<dbReference type="STRING" id="2754.EH55_12220"/>
<dbReference type="PANTHER" id="PTHR30352">
    <property type="entry name" value="PYRUVATE FORMATE-LYASE-ACTIVATING ENZYME"/>
    <property type="match status" value="1"/>
</dbReference>
<dbReference type="Proteomes" id="UP000027665">
    <property type="component" value="Unassembled WGS sequence"/>
</dbReference>
<evidence type="ECO:0000256" key="6">
    <source>
        <dbReference type="ARBA" id="ARBA00023014"/>
    </source>
</evidence>
<dbReference type="Pfam" id="PF04055">
    <property type="entry name" value="Radical_SAM"/>
    <property type="match status" value="1"/>
</dbReference>
<dbReference type="GO" id="GO:0016829">
    <property type="term" value="F:lyase activity"/>
    <property type="evidence" value="ECO:0007669"/>
    <property type="project" value="UniProtKB-KW"/>
</dbReference>
<evidence type="ECO:0000313" key="8">
    <source>
        <dbReference type="EMBL" id="KEJ93065.1"/>
    </source>
</evidence>
<keyword evidence="9" id="KW-1185">Reference proteome</keyword>
<dbReference type="SUPFAM" id="SSF102114">
    <property type="entry name" value="Radical SAM enzymes"/>
    <property type="match status" value="1"/>
</dbReference>
<dbReference type="InterPro" id="IPR007197">
    <property type="entry name" value="rSAM"/>
</dbReference>
<dbReference type="InterPro" id="IPR058240">
    <property type="entry name" value="rSAM_sf"/>
</dbReference>
<dbReference type="SFLD" id="SFLDG01066">
    <property type="entry name" value="organic_radical-activating_enz"/>
    <property type="match status" value="1"/>
</dbReference>
<sequence>MTTMNETNEKELLGMVLRIERSSIYDGEGFRTVVFLKGCPLRCQWCSTPESQSFQIETTAESVYGKQMTVEQVMIEVRKDSAFFFHSGGGMTISGGELLAQPDFSRALLRMSWNECIDTAIETSFFSTWEIVSSILPYVNTAFVDLKIFDDEMHRKYCGGGNKQILENLLRTNEIKKSDSEPPFRLVVRTPIIPGINDRAEELEQIGRFCSELRYLDHVQLLPYHRLGTDTYRKLGRRYAFPDLESPSAERMAECRAYVQKYIPQVT</sequence>
<dbReference type="InterPro" id="IPR034457">
    <property type="entry name" value="Organic_radical-activating"/>
</dbReference>
<accession>A0A073IU34</accession>
<dbReference type="Gene3D" id="3.20.20.70">
    <property type="entry name" value="Aldolase class I"/>
    <property type="match status" value="1"/>
</dbReference>
<evidence type="ECO:0000256" key="1">
    <source>
        <dbReference type="ARBA" id="ARBA00001966"/>
    </source>
</evidence>
<keyword evidence="4" id="KW-0479">Metal-binding</keyword>
<dbReference type="PIRSF" id="PIRSF000371">
    <property type="entry name" value="PFL_act_enz"/>
    <property type="match status" value="1"/>
</dbReference>
<proteinExistence type="predicted"/>
<dbReference type="SFLD" id="SFLDS00029">
    <property type="entry name" value="Radical_SAM"/>
    <property type="match status" value="1"/>
</dbReference>
<comment type="caution">
    <text evidence="8">The sequence shown here is derived from an EMBL/GenBank/DDBJ whole genome shotgun (WGS) entry which is preliminary data.</text>
</comment>